<feature type="non-terminal residue" evidence="2">
    <location>
        <position position="1"/>
    </location>
</feature>
<feature type="chain" id="PRO_5002111927" description="Peptidase S1 domain-containing protein" evidence="1">
    <location>
        <begin position="26"/>
        <end position="256"/>
    </location>
</feature>
<evidence type="ECO:0000313" key="2">
    <source>
        <dbReference type="EMBL" id="CEK86327.1"/>
    </source>
</evidence>
<sequence length="256" mass="27260">PYDKMAAVRSIVLVVLLFALAGVHSLQDGVQASQCYYPGVVAVIFPPNNLLLSTGIRVNGVLYLPEICGAGIDFALEDFPLMMVYGEGDKNVTIPMYSKGTYVDGVFQMTIPEPMVTDCNSEAILYNSSMTIDETTCQIAGYGGNIAELTKIYDGVLNAAPITKSTSASCCQMIYKSLNNEEQGLITDTTTPLNCVSSSASVCGMGDLGDPVYCTNTLGERVVMGLAASAPCYSGNTFVLHDLTDRSPIFKFGLST</sequence>
<evidence type="ECO:0008006" key="3">
    <source>
        <dbReference type="Google" id="ProtNLM"/>
    </source>
</evidence>
<name>A0A0B7B0C4_9EUPU</name>
<dbReference type="AlphaFoldDB" id="A0A0B7B0C4"/>
<proteinExistence type="predicted"/>
<organism evidence="2">
    <name type="scientific">Arion vulgaris</name>
    <dbReference type="NCBI Taxonomy" id="1028688"/>
    <lineage>
        <taxon>Eukaryota</taxon>
        <taxon>Metazoa</taxon>
        <taxon>Spiralia</taxon>
        <taxon>Lophotrochozoa</taxon>
        <taxon>Mollusca</taxon>
        <taxon>Gastropoda</taxon>
        <taxon>Heterobranchia</taxon>
        <taxon>Euthyneura</taxon>
        <taxon>Panpulmonata</taxon>
        <taxon>Eupulmonata</taxon>
        <taxon>Stylommatophora</taxon>
        <taxon>Helicina</taxon>
        <taxon>Arionoidea</taxon>
        <taxon>Arionidae</taxon>
        <taxon>Arion</taxon>
    </lineage>
</organism>
<dbReference type="EMBL" id="HACG01039462">
    <property type="protein sequence ID" value="CEK86327.1"/>
    <property type="molecule type" value="Transcribed_RNA"/>
</dbReference>
<accession>A0A0B7B0C4</accession>
<gene>
    <name evidence="2" type="primary">ORF153184</name>
</gene>
<keyword evidence="1" id="KW-0732">Signal</keyword>
<feature type="signal peptide" evidence="1">
    <location>
        <begin position="1"/>
        <end position="25"/>
    </location>
</feature>
<protein>
    <recommendedName>
        <fullName evidence="3">Peptidase S1 domain-containing protein</fullName>
    </recommendedName>
</protein>
<reference evidence="2" key="1">
    <citation type="submission" date="2014-12" db="EMBL/GenBank/DDBJ databases">
        <title>Insight into the proteome of Arion vulgaris.</title>
        <authorList>
            <person name="Aradska J."/>
            <person name="Bulat T."/>
            <person name="Smidak R."/>
            <person name="Sarate P."/>
            <person name="Gangsoo J."/>
            <person name="Sialana F."/>
            <person name="Bilban M."/>
            <person name="Lubec G."/>
        </authorList>
    </citation>
    <scope>NUCLEOTIDE SEQUENCE</scope>
    <source>
        <tissue evidence="2">Skin</tissue>
    </source>
</reference>
<evidence type="ECO:0000256" key="1">
    <source>
        <dbReference type="SAM" id="SignalP"/>
    </source>
</evidence>